<name>A0A6A6V405_9PLEO</name>
<dbReference type="OrthoDB" id="77607at2759"/>
<organism evidence="2 3">
    <name type="scientific">Sporormia fimetaria CBS 119925</name>
    <dbReference type="NCBI Taxonomy" id="1340428"/>
    <lineage>
        <taxon>Eukaryota</taxon>
        <taxon>Fungi</taxon>
        <taxon>Dikarya</taxon>
        <taxon>Ascomycota</taxon>
        <taxon>Pezizomycotina</taxon>
        <taxon>Dothideomycetes</taxon>
        <taxon>Pleosporomycetidae</taxon>
        <taxon>Pleosporales</taxon>
        <taxon>Sporormiaceae</taxon>
        <taxon>Sporormia</taxon>
    </lineage>
</organism>
<feature type="region of interest" description="Disordered" evidence="1">
    <location>
        <begin position="205"/>
        <end position="249"/>
    </location>
</feature>
<feature type="compositionally biased region" description="Basic and acidic residues" evidence="1">
    <location>
        <begin position="39"/>
        <end position="48"/>
    </location>
</feature>
<evidence type="ECO:0000313" key="3">
    <source>
        <dbReference type="Proteomes" id="UP000799440"/>
    </source>
</evidence>
<reference evidence="2" key="1">
    <citation type="journal article" date="2020" name="Stud. Mycol.">
        <title>101 Dothideomycetes genomes: a test case for predicting lifestyles and emergence of pathogens.</title>
        <authorList>
            <person name="Haridas S."/>
            <person name="Albert R."/>
            <person name="Binder M."/>
            <person name="Bloem J."/>
            <person name="Labutti K."/>
            <person name="Salamov A."/>
            <person name="Andreopoulos B."/>
            <person name="Baker S."/>
            <person name="Barry K."/>
            <person name="Bills G."/>
            <person name="Bluhm B."/>
            <person name="Cannon C."/>
            <person name="Castanera R."/>
            <person name="Culley D."/>
            <person name="Daum C."/>
            <person name="Ezra D."/>
            <person name="Gonzalez J."/>
            <person name="Henrissat B."/>
            <person name="Kuo A."/>
            <person name="Liang C."/>
            <person name="Lipzen A."/>
            <person name="Lutzoni F."/>
            <person name="Magnuson J."/>
            <person name="Mondo S."/>
            <person name="Nolan M."/>
            <person name="Ohm R."/>
            <person name="Pangilinan J."/>
            <person name="Park H.-J."/>
            <person name="Ramirez L."/>
            <person name="Alfaro M."/>
            <person name="Sun H."/>
            <person name="Tritt A."/>
            <person name="Yoshinaga Y."/>
            <person name="Zwiers L.-H."/>
            <person name="Turgeon B."/>
            <person name="Goodwin S."/>
            <person name="Spatafora J."/>
            <person name="Crous P."/>
            <person name="Grigoriev I."/>
        </authorList>
    </citation>
    <scope>NUCLEOTIDE SEQUENCE</scope>
    <source>
        <strain evidence="2">CBS 119925</strain>
    </source>
</reference>
<dbReference type="Proteomes" id="UP000799440">
    <property type="component" value="Unassembled WGS sequence"/>
</dbReference>
<feature type="compositionally biased region" description="Basic and acidic residues" evidence="1">
    <location>
        <begin position="153"/>
        <end position="167"/>
    </location>
</feature>
<sequence length="249" mass="27831">MADVRALLRKERASRQPAARPQKTSPAPAEFPSSKKRKAQDDSVDDRKRTRTAAAPGVPTDFFDAGATPTEEDPHSTTEERQLAQDEQARSPPVEPSDPETKPPPAPQAADDADELDAFIQSVVEAPPPPTAQDRFAGAVIEAAPMTAAEVAAQEKAEKNAERARQEEELEAEKEDAERNLQDEFEEMEGLEERVRRLREKREALRKAHQEGKPTDVTFPEAASRPKDIEDDDSDFDEEDFDDWRFRMG</sequence>
<feature type="compositionally biased region" description="Basic and acidic residues" evidence="1">
    <location>
        <begin position="205"/>
        <end position="214"/>
    </location>
</feature>
<evidence type="ECO:0000256" key="1">
    <source>
        <dbReference type="SAM" id="MobiDB-lite"/>
    </source>
</evidence>
<dbReference type="AlphaFoldDB" id="A0A6A6V405"/>
<feature type="compositionally biased region" description="Basic and acidic residues" evidence="1">
    <location>
        <begin position="72"/>
        <end position="89"/>
    </location>
</feature>
<gene>
    <name evidence="2" type="ORF">M011DRAFT_469724</name>
</gene>
<keyword evidence="3" id="KW-1185">Reference proteome</keyword>
<feature type="region of interest" description="Disordered" evidence="1">
    <location>
        <begin position="149"/>
        <end position="192"/>
    </location>
</feature>
<evidence type="ECO:0000313" key="2">
    <source>
        <dbReference type="EMBL" id="KAF2745342.1"/>
    </source>
</evidence>
<protein>
    <submittedName>
        <fullName evidence="2">Uncharacterized protein</fullName>
    </submittedName>
</protein>
<feature type="region of interest" description="Disordered" evidence="1">
    <location>
        <begin position="1"/>
        <end position="116"/>
    </location>
</feature>
<feature type="compositionally biased region" description="Acidic residues" evidence="1">
    <location>
        <begin position="229"/>
        <end position="242"/>
    </location>
</feature>
<feature type="compositionally biased region" description="Basic and acidic residues" evidence="1">
    <location>
        <begin position="1"/>
        <end position="14"/>
    </location>
</feature>
<proteinExistence type="predicted"/>
<dbReference type="EMBL" id="MU006583">
    <property type="protein sequence ID" value="KAF2745342.1"/>
    <property type="molecule type" value="Genomic_DNA"/>
</dbReference>
<accession>A0A6A6V405</accession>